<dbReference type="STRING" id="4536.A0A0E0IR77"/>
<dbReference type="GO" id="GO:0052901">
    <property type="term" value="F:spermine oxidase activity"/>
    <property type="evidence" value="ECO:0007669"/>
    <property type="project" value="UniProtKB-ARBA"/>
</dbReference>
<evidence type="ECO:0000259" key="7">
    <source>
        <dbReference type="Pfam" id="PF01593"/>
    </source>
</evidence>
<accession>A0A0E0IR77</accession>
<dbReference type="HOGENOM" id="CLU_957730_0_0_1"/>
<proteinExistence type="inferred from homology"/>
<comment type="cofactor">
    <cofactor evidence="1">
        <name>FAD</name>
        <dbReference type="ChEBI" id="CHEBI:57692"/>
    </cofactor>
</comment>
<dbReference type="eggNOG" id="KOG0029">
    <property type="taxonomic scope" value="Eukaryota"/>
</dbReference>
<keyword evidence="9" id="KW-1185">Reference proteome</keyword>
<protein>
    <recommendedName>
        <fullName evidence="7">Amine oxidase domain-containing protein</fullName>
    </recommendedName>
</protein>
<organism evidence="8">
    <name type="scientific">Oryza nivara</name>
    <name type="common">Indian wild rice</name>
    <name type="synonym">Oryza sativa f. spontanea</name>
    <dbReference type="NCBI Taxonomy" id="4536"/>
    <lineage>
        <taxon>Eukaryota</taxon>
        <taxon>Viridiplantae</taxon>
        <taxon>Streptophyta</taxon>
        <taxon>Embryophyta</taxon>
        <taxon>Tracheophyta</taxon>
        <taxon>Spermatophyta</taxon>
        <taxon>Magnoliopsida</taxon>
        <taxon>Liliopsida</taxon>
        <taxon>Poales</taxon>
        <taxon>Poaceae</taxon>
        <taxon>BOP clade</taxon>
        <taxon>Oryzoideae</taxon>
        <taxon>Oryzeae</taxon>
        <taxon>Oryzinae</taxon>
        <taxon>Oryza</taxon>
    </lineage>
</organism>
<reference evidence="8" key="2">
    <citation type="submission" date="2018-04" db="EMBL/GenBank/DDBJ databases">
        <title>OnivRS2 (Oryza nivara Reference Sequence Version 2).</title>
        <authorList>
            <person name="Zhang J."/>
            <person name="Kudrna D."/>
            <person name="Lee S."/>
            <person name="Talag J."/>
            <person name="Rajasekar S."/>
            <person name="Welchert J."/>
            <person name="Hsing Y.-I."/>
            <person name="Wing R.A."/>
        </authorList>
    </citation>
    <scope>NUCLEOTIDE SEQUENCE [LARGE SCALE GENOMIC DNA]</scope>
</reference>
<dbReference type="InterPro" id="IPR050281">
    <property type="entry name" value="Flavin_monoamine_oxidase"/>
</dbReference>
<evidence type="ECO:0000256" key="6">
    <source>
        <dbReference type="ARBA" id="ARBA00023002"/>
    </source>
</evidence>
<keyword evidence="5" id="KW-0274">FAD</keyword>
<dbReference type="Gene3D" id="3.90.660.10">
    <property type="match status" value="2"/>
</dbReference>
<evidence type="ECO:0000313" key="8">
    <source>
        <dbReference type="EnsemblPlants" id="ONIVA10G07070.1"/>
    </source>
</evidence>
<keyword evidence="4" id="KW-0285">Flavoprotein</keyword>
<dbReference type="EnsemblPlants" id="ONIVA10G07070.1">
    <property type="protein sequence ID" value="ONIVA10G07070.1"/>
    <property type="gene ID" value="ONIVA10G07070"/>
</dbReference>
<comment type="pathway">
    <text evidence="2">Amine and polyamine degradation; spermine degradation.</text>
</comment>
<dbReference type="GO" id="GO:0046208">
    <property type="term" value="P:spermine catabolic process"/>
    <property type="evidence" value="ECO:0007669"/>
    <property type="project" value="UniProtKB-ARBA"/>
</dbReference>
<dbReference type="GO" id="GO:0050660">
    <property type="term" value="F:flavin adenine dinucleotide binding"/>
    <property type="evidence" value="ECO:0007669"/>
    <property type="project" value="UniProtKB-ARBA"/>
</dbReference>
<dbReference type="InterPro" id="IPR036188">
    <property type="entry name" value="FAD/NAD-bd_sf"/>
</dbReference>
<dbReference type="Gene3D" id="3.50.50.60">
    <property type="entry name" value="FAD/NAD(P)-binding domain"/>
    <property type="match status" value="2"/>
</dbReference>
<dbReference type="SUPFAM" id="SSF54373">
    <property type="entry name" value="FAD-linked reductases, C-terminal domain"/>
    <property type="match status" value="1"/>
</dbReference>
<sequence length="291" mass="33819">MLSHAGITDLLILEATDRIGGRIRKTEFAGMNVEMGANWVEGVNMDPADKILKEVNPIWSMVHHKLKLNTSLSNYSHLSSNTYMEDYLYLGKKRGFESVVHYIASKYLKTDARTGAVVDPRLMLNKQWKNMAMYQFDMAVYTKIFLKFPRKFWPDGPGTEFFLYASSRRGYFPVWQHLENEYPGTNILLVTVTDDESRRIEQQPDEKTKAEAREVLRKMFPSEDVPEATDILVPRWWSDRFFRGSFSNWPIGVDRYEYDLIRAPVGRVYFTGEHTSQHYNGYVHGAYLAGQ</sequence>
<dbReference type="GO" id="GO:0048046">
    <property type="term" value="C:apoplast"/>
    <property type="evidence" value="ECO:0007669"/>
    <property type="project" value="UniProtKB-ARBA"/>
</dbReference>
<evidence type="ECO:0000256" key="3">
    <source>
        <dbReference type="ARBA" id="ARBA00005995"/>
    </source>
</evidence>
<dbReference type="Gramene" id="ONIVA10G07070.1">
    <property type="protein sequence ID" value="ONIVA10G07070.1"/>
    <property type="gene ID" value="ONIVA10G07070"/>
</dbReference>
<evidence type="ECO:0000313" key="9">
    <source>
        <dbReference type="Proteomes" id="UP000006591"/>
    </source>
</evidence>
<dbReference type="AlphaFoldDB" id="A0A0E0IR77"/>
<dbReference type="GO" id="GO:1903602">
    <property type="term" value="P:thermospermine catabolic process"/>
    <property type="evidence" value="ECO:0007669"/>
    <property type="project" value="UniProtKB-ARBA"/>
</dbReference>
<evidence type="ECO:0000256" key="1">
    <source>
        <dbReference type="ARBA" id="ARBA00001974"/>
    </source>
</evidence>
<dbReference type="InterPro" id="IPR002937">
    <property type="entry name" value="Amino_oxidase"/>
</dbReference>
<feature type="domain" description="Amine oxidase" evidence="7">
    <location>
        <begin position="2"/>
        <end position="56"/>
    </location>
</feature>
<evidence type="ECO:0000256" key="5">
    <source>
        <dbReference type="ARBA" id="ARBA00022827"/>
    </source>
</evidence>
<name>A0A0E0IR77_ORYNI</name>
<reference evidence="8" key="1">
    <citation type="submission" date="2015-04" db="UniProtKB">
        <authorList>
            <consortium name="EnsemblPlants"/>
        </authorList>
    </citation>
    <scope>IDENTIFICATION</scope>
    <source>
        <strain evidence="8">SL10</strain>
    </source>
</reference>
<evidence type="ECO:0000256" key="2">
    <source>
        <dbReference type="ARBA" id="ARBA00004723"/>
    </source>
</evidence>
<feature type="domain" description="Amine oxidase" evidence="7">
    <location>
        <begin position="123"/>
        <end position="291"/>
    </location>
</feature>
<dbReference type="PANTHER" id="PTHR10742">
    <property type="entry name" value="FLAVIN MONOAMINE OXIDASE"/>
    <property type="match status" value="1"/>
</dbReference>
<comment type="similarity">
    <text evidence="3">Belongs to the flavin monoamine oxidase family.</text>
</comment>
<dbReference type="SUPFAM" id="SSF51905">
    <property type="entry name" value="FAD/NAD(P)-binding domain"/>
    <property type="match status" value="1"/>
</dbReference>
<evidence type="ECO:0000256" key="4">
    <source>
        <dbReference type="ARBA" id="ARBA00022630"/>
    </source>
</evidence>
<dbReference type="Proteomes" id="UP000006591">
    <property type="component" value="Chromosome 10"/>
</dbReference>
<dbReference type="PANTHER" id="PTHR10742:SF313">
    <property type="entry name" value="AMINE OXIDASE"/>
    <property type="match status" value="1"/>
</dbReference>
<dbReference type="FunFam" id="3.90.660.10:FF:000012">
    <property type="entry name" value="Polyamine oxidase 1"/>
    <property type="match status" value="1"/>
</dbReference>
<keyword evidence="6" id="KW-0560">Oxidoreductase</keyword>
<dbReference type="Pfam" id="PF01593">
    <property type="entry name" value="Amino_oxidase"/>
    <property type="match status" value="2"/>
</dbReference>